<gene>
    <name evidence="9" type="ORF">C1H46_030999</name>
</gene>
<evidence type="ECO:0000256" key="2">
    <source>
        <dbReference type="ARBA" id="ARBA00022676"/>
    </source>
</evidence>
<evidence type="ECO:0000256" key="3">
    <source>
        <dbReference type="ARBA" id="ARBA00022679"/>
    </source>
</evidence>
<keyword evidence="7" id="KW-0472">Membrane</keyword>
<keyword evidence="10" id="KW-1185">Reference proteome</keyword>
<dbReference type="Proteomes" id="UP000315295">
    <property type="component" value="Unassembled WGS sequence"/>
</dbReference>
<dbReference type="InterPro" id="IPR005599">
    <property type="entry name" value="GPI_mannosylTrfase"/>
</dbReference>
<evidence type="ECO:0000313" key="9">
    <source>
        <dbReference type="EMBL" id="TQD83453.1"/>
    </source>
</evidence>
<protein>
    <submittedName>
        <fullName evidence="9">Uncharacterized protein</fullName>
    </submittedName>
</protein>
<keyword evidence="5" id="KW-0256">Endoplasmic reticulum</keyword>
<dbReference type="AlphaFoldDB" id="A0A540LAE2"/>
<keyword evidence="2" id="KW-0328">Glycosyltransferase</keyword>
<proteinExistence type="predicted"/>
<dbReference type="Pfam" id="PF03901">
    <property type="entry name" value="Glyco_transf_22"/>
    <property type="match status" value="1"/>
</dbReference>
<evidence type="ECO:0000256" key="5">
    <source>
        <dbReference type="ARBA" id="ARBA00022824"/>
    </source>
</evidence>
<dbReference type="UniPathway" id="UPA00378"/>
<keyword evidence="4" id="KW-0812">Transmembrane</keyword>
<organism evidence="9 10">
    <name type="scientific">Malus baccata</name>
    <name type="common">Siberian crab apple</name>
    <name type="synonym">Pyrus baccata</name>
    <dbReference type="NCBI Taxonomy" id="106549"/>
    <lineage>
        <taxon>Eukaryota</taxon>
        <taxon>Viridiplantae</taxon>
        <taxon>Streptophyta</taxon>
        <taxon>Embryophyta</taxon>
        <taxon>Tracheophyta</taxon>
        <taxon>Spermatophyta</taxon>
        <taxon>Magnoliopsida</taxon>
        <taxon>eudicotyledons</taxon>
        <taxon>Gunneridae</taxon>
        <taxon>Pentapetalae</taxon>
        <taxon>rosids</taxon>
        <taxon>fabids</taxon>
        <taxon>Rosales</taxon>
        <taxon>Rosaceae</taxon>
        <taxon>Amygdaloideae</taxon>
        <taxon>Maleae</taxon>
        <taxon>Malus</taxon>
    </lineage>
</organism>
<evidence type="ECO:0000256" key="1">
    <source>
        <dbReference type="ARBA" id="ARBA00004477"/>
    </source>
</evidence>
<evidence type="ECO:0000256" key="7">
    <source>
        <dbReference type="ARBA" id="ARBA00023136"/>
    </source>
</evidence>
<sequence>MSLSTRLRRPQQSDDPSSSSSPPPSSSYSKVDKQGKSDGGAADKGFGWFFPLVALGMLRYMSATSNIIHDCDEVFNYWEPLHFLLYKSGFQTWEYRYPFQFSFFFLSEKLKLCSVFRCFVSGF</sequence>
<dbReference type="GO" id="GO:0005789">
    <property type="term" value="C:endoplasmic reticulum membrane"/>
    <property type="evidence" value="ECO:0007669"/>
    <property type="project" value="UniProtKB-SubCell"/>
</dbReference>
<evidence type="ECO:0000256" key="8">
    <source>
        <dbReference type="SAM" id="MobiDB-lite"/>
    </source>
</evidence>
<dbReference type="GO" id="GO:0016757">
    <property type="term" value="F:glycosyltransferase activity"/>
    <property type="evidence" value="ECO:0007669"/>
    <property type="project" value="UniProtKB-KW"/>
</dbReference>
<evidence type="ECO:0000313" key="10">
    <source>
        <dbReference type="Proteomes" id="UP000315295"/>
    </source>
</evidence>
<reference evidence="9 10" key="1">
    <citation type="journal article" date="2019" name="G3 (Bethesda)">
        <title>Sequencing of a Wild Apple (Malus baccata) Genome Unravels the Differences Between Cultivated and Wild Apple Species Regarding Disease Resistance and Cold Tolerance.</title>
        <authorList>
            <person name="Chen X."/>
        </authorList>
    </citation>
    <scope>NUCLEOTIDE SEQUENCE [LARGE SCALE GENOMIC DNA]</scope>
    <source>
        <strain evidence="10">cv. Shandingzi</strain>
        <tissue evidence="9">Leaves</tissue>
    </source>
</reference>
<comment type="subcellular location">
    <subcellularLocation>
        <location evidence="1">Endoplasmic reticulum membrane</location>
        <topology evidence="1">Multi-pass membrane protein</topology>
    </subcellularLocation>
</comment>
<dbReference type="EMBL" id="VIEB01000678">
    <property type="protein sequence ID" value="TQD83453.1"/>
    <property type="molecule type" value="Genomic_DNA"/>
</dbReference>
<evidence type="ECO:0000256" key="4">
    <source>
        <dbReference type="ARBA" id="ARBA00022692"/>
    </source>
</evidence>
<feature type="region of interest" description="Disordered" evidence="8">
    <location>
        <begin position="1"/>
        <end position="44"/>
    </location>
</feature>
<evidence type="ECO:0000256" key="6">
    <source>
        <dbReference type="ARBA" id="ARBA00022989"/>
    </source>
</evidence>
<dbReference type="STRING" id="106549.A0A540LAE2"/>
<name>A0A540LAE2_MALBA</name>
<comment type="caution">
    <text evidence="9">The sequence shown here is derived from an EMBL/GenBank/DDBJ whole genome shotgun (WGS) entry which is preliminary data.</text>
</comment>
<keyword evidence="6" id="KW-1133">Transmembrane helix</keyword>
<keyword evidence="3" id="KW-0808">Transferase</keyword>
<accession>A0A540LAE2</accession>